<gene>
    <name evidence="2" type="ORF">PAC_04586</name>
</gene>
<evidence type="ECO:0000313" key="3">
    <source>
        <dbReference type="Proteomes" id="UP000184330"/>
    </source>
</evidence>
<sequence length="288" mass="32255">MPTYPAHSTSPDSLSSSPPFVNTHMASFTPHEIKEWERRSDVLYHFHAYRYFSQSFPNTSIDLVNLDDADASPSPTRLADYLSTVSFKYPIEAANTHRKRFLCHVREYNAYSEPRRRFYMVGLSEDEVEFLKSLHPRPDLKSKASVVAGVEKTEGVNATGDSKENIKENTASVVEPRVFTMTSHPSFVAQRISSVTAAFSVPSIIGASTQVKPLVFATDGCSDTHPQNHDEIEEQEAKIEQLIEESLKKYRERRASGEVVLGVEQHISALTLGDTEQDAEVMEALMLA</sequence>
<protein>
    <submittedName>
        <fullName evidence="2">Uncharacterized protein</fullName>
    </submittedName>
</protein>
<dbReference type="OrthoDB" id="3563126at2759"/>
<keyword evidence="1" id="KW-0175">Coiled coil</keyword>
<evidence type="ECO:0000256" key="1">
    <source>
        <dbReference type="SAM" id="Coils"/>
    </source>
</evidence>
<organism evidence="2 3">
    <name type="scientific">Phialocephala subalpina</name>
    <dbReference type="NCBI Taxonomy" id="576137"/>
    <lineage>
        <taxon>Eukaryota</taxon>
        <taxon>Fungi</taxon>
        <taxon>Dikarya</taxon>
        <taxon>Ascomycota</taxon>
        <taxon>Pezizomycotina</taxon>
        <taxon>Leotiomycetes</taxon>
        <taxon>Helotiales</taxon>
        <taxon>Mollisiaceae</taxon>
        <taxon>Phialocephala</taxon>
        <taxon>Phialocephala fortinii species complex</taxon>
    </lineage>
</organism>
<feature type="coiled-coil region" evidence="1">
    <location>
        <begin position="225"/>
        <end position="252"/>
    </location>
</feature>
<proteinExistence type="predicted"/>
<accession>A0A1L7WPL5</accession>
<evidence type="ECO:0000313" key="2">
    <source>
        <dbReference type="EMBL" id="CZR54702.1"/>
    </source>
</evidence>
<dbReference type="Proteomes" id="UP000184330">
    <property type="component" value="Unassembled WGS sequence"/>
</dbReference>
<dbReference type="AlphaFoldDB" id="A0A1L7WPL5"/>
<reference evidence="2 3" key="1">
    <citation type="submission" date="2016-03" db="EMBL/GenBank/DDBJ databases">
        <authorList>
            <person name="Ploux O."/>
        </authorList>
    </citation>
    <scope>NUCLEOTIDE SEQUENCE [LARGE SCALE GENOMIC DNA]</scope>
    <source>
        <strain evidence="2 3">UAMH 11012</strain>
    </source>
</reference>
<keyword evidence="3" id="KW-1185">Reference proteome</keyword>
<dbReference type="EMBL" id="FJOG01000005">
    <property type="protein sequence ID" value="CZR54702.1"/>
    <property type="molecule type" value="Genomic_DNA"/>
</dbReference>
<name>A0A1L7WPL5_9HELO</name>